<keyword evidence="2" id="KW-1185">Reference proteome</keyword>
<dbReference type="EMBL" id="CP003630">
    <property type="protein sequence ID" value="AFZ16050.1"/>
    <property type="molecule type" value="Genomic_DNA"/>
</dbReference>
<sequence>MESHAPIDGEEFSSYAFEVLAISRLAQTPNPVKQFSGAVVCKRYNLREINLNSRDLSRAFLRSSGLTRAIL</sequence>
<dbReference type="AlphaFoldDB" id="K9W6R0"/>
<name>K9W6R0_9CYAN</name>
<accession>K9W6R0</accession>
<evidence type="ECO:0000313" key="2">
    <source>
        <dbReference type="Proteomes" id="UP000010471"/>
    </source>
</evidence>
<dbReference type="Proteomes" id="UP000010471">
    <property type="component" value="Chromosome"/>
</dbReference>
<proteinExistence type="predicted"/>
<gene>
    <name evidence="1" type="ORF">Mic7113_0110</name>
</gene>
<organism evidence="1 2">
    <name type="scientific">Allocoleopsis franciscana PCC 7113</name>
    <dbReference type="NCBI Taxonomy" id="1173027"/>
    <lineage>
        <taxon>Bacteria</taxon>
        <taxon>Bacillati</taxon>
        <taxon>Cyanobacteriota</taxon>
        <taxon>Cyanophyceae</taxon>
        <taxon>Coleofasciculales</taxon>
        <taxon>Coleofasciculaceae</taxon>
        <taxon>Allocoleopsis</taxon>
        <taxon>Allocoleopsis franciscana</taxon>
    </lineage>
</organism>
<reference evidence="1 2" key="1">
    <citation type="submission" date="2012-06" db="EMBL/GenBank/DDBJ databases">
        <title>Finished chromosome of genome of Microcoleus sp. PCC 7113.</title>
        <authorList>
            <consortium name="US DOE Joint Genome Institute"/>
            <person name="Gugger M."/>
            <person name="Coursin T."/>
            <person name="Rippka R."/>
            <person name="Tandeau De Marsac N."/>
            <person name="Huntemann M."/>
            <person name="Wei C.-L."/>
            <person name="Han J."/>
            <person name="Detter J.C."/>
            <person name="Han C."/>
            <person name="Tapia R."/>
            <person name="Chen A."/>
            <person name="Kyrpides N."/>
            <person name="Mavromatis K."/>
            <person name="Markowitz V."/>
            <person name="Szeto E."/>
            <person name="Ivanova N."/>
            <person name="Pagani I."/>
            <person name="Pati A."/>
            <person name="Goodwin L."/>
            <person name="Nordberg H.P."/>
            <person name="Cantor M.N."/>
            <person name="Hua S.X."/>
            <person name="Woyke T."/>
            <person name="Kerfeld C.A."/>
        </authorList>
    </citation>
    <scope>NUCLEOTIDE SEQUENCE [LARGE SCALE GENOMIC DNA]</scope>
    <source>
        <strain evidence="1 2">PCC 7113</strain>
    </source>
</reference>
<protein>
    <submittedName>
        <fullName evidence="1">Uncharacterized protein</fullName>
    </submittedName>
</protein>
<dbReference type="HOGENOM" id="CLU_2735571_0_0_3"/>
<dbReference type="RefSeq" id="WP_015180214.1">
    <property type="nucleotide sequence ID" value="NC_019738.1"/>
</dbReference>
<dbReference type="KEGG" id="mic:Mic7113_0110"/>
<evidence type="ECO:0000313" key="1">
    <source>
        <dbReference type="EMBL" id="AFZ16050.1"/>
    </source>
</evidence>